<dbReference type="Proteomes" id="UP001517388">
    <property type="component" value="Unassembled WGS sequence"/>
</dbReference>
<name>A0ACC7S187_DOLFA</name>
<accession>A0ACC7S187</accession>
<keyword evidence="2" id="KW-1185">Reference proteome</keyword>
<evidence type="ECO:0000313" key="1">
    <source>
        <dbReference type="EMBL" id="MTJ42260.1"/>
    </source>
</evidence>
<dbReference type="EMBL" id="VILF01000001">
    <property type="protein sequence ID" value="MTJ42260.1"/>
    <property type="molecule type" value="Genomic_DNA"/>
</dbReference>
<protein>
    <submittedName>
        <fullName evidence="1">Uncharacterized protein</fullName>
    </submittedName>
</protein>
<gene>
    <name evidence="1" type="ORF">FJR39_03035</name>
</gene>
<sequence>MLLLFKAMKLVKAVEPPMDSNMLKMLENDVAEILEKIRNLSAKYPSDSLEQSAISIQLELESFVYTAKKQAILR</sequence>
<comment type="caution">
    <text evidence="1">The sequence shown here is derived from an EMBL/GenBank/DDBJ whole genome shotgun (WGS) entry which is preliminary data.</text>
</comment>
<evidence type="ECO:0000313" key="2">
    <source>
        <dbReference type="Proteomes" id="UP001517388"/>
    </source>
</evidence>
<proteinExistence type="predicted"/>
<organism evidence="1 2">
    <name type="scientific">Dolichospermum flos-aquae UHCC 0037</name>
    <dbReference type="NCBI Taxonomy" id="2590026"/>
    <lineage>
        <taxon>Bacteria</taxon>
        <taxon>Bacillati</taxon>
        <taxon>Cyanobacteriota</taxon>
        <taxon>Cyanophyceae</taxon>
        <taxon>Nostocales</taxon>
        <taxon>Aphanizomenonaceae</taxon>
        <taxon>Dolichospermum</taxon>
    </lineage>
</organism>
<reference evidence="2" key="1">
    <citation type="journal article" date="2020" name="Toxins">
        <title>Phylogenomic Analysis of Secondary Metabolism in the Toxic Cyanobacterial Genera Anabaena, Dolichospermum and Aphanizomenon.</title>
        <authorList>
            <person name="Oesterholm J."/>
            <person name="Popin R.V."/>
            <person name="Fewer D.P."/>
            <person name="Sivonen K."/>
        </authorList>
    </citation>
    <scope>NUCLEOTIDE SEQUENCE [LARGE SCALE GENOMIC DNA]</scope>
    <source>
        <strain evidence="2">UHCC 0037</strain>
    </source>
</reference>